<comment type="caution">
    <text evidence="1">The sequence shown here is derived from an EMBL/GenBank/DDBJ whole genome shotgun (WGS) entry which is preliminary data.</text>
</comment>
<dbReference type="Gene3D" id="3.20.20.80">
    <property type="entry name" value="Glycosidases"/>
    <property type="match status" value="1"/>
</dbReference>
<evidence type="ECO:0000313" key="2">
    <source>
        <dbReference type="Proteomes" id="UP000014174"/>
    </source>
</evidence>
<dbReference type="InterPro" id="IPR032719">
    <property type="entry name" value="WbsX"/>
</dbReference>
<proteinExistence type="predicted"/>
<accession>R9GXZ8</accession>
<organism evidence="1 2">
    <name type="scientific">Arcticibacter svalbardensis MN12-7</name>
    <dbReference type="NCBI Taxonomy" id="1150600"/>
    <lineage>
        <taxon>Bacteria</taxon>
        <taxon>Pseudomonadati</taxon>
        <taxon>Bacteroidota</taxon>
        <taxon>Sphingobacteriia</taxon>
        <taxon>Sphingobacteriales</taxon>
        <taxon>Sphingobacteriaceae</taxon>
        <taxon>Arcticibacter</taxon>
    </lineage>
</organism>
<dbReference type="eggNOG" id="ENOG502ZRHB">
    <property type="taxonomic scope" value="Bacteria"/>
</dbReference>
<dbReference type="RefSeq" id="WP_016193337.1">
    <property type="nucleotide sequence ID" value="NZ_AQPN01000002.1"/>
</dbReference>
<evidence type="ECO:0000313" key="1">
    <source>
        <dbReference type="EMBL" id="EOR96657.1"/>
    </source>
</evidence>
<reference evidence="1 2" key="1">
    <citation type="journal article" date="2013" name="Genome Announc.">
        <title>Draft Genome Sequence of Arcticibacter svalbardensis Strain MN12-7T, a Member of the Family Sphingobacteriaceae Isolated from an Arctic Soil Sample.</title>
        <authorList>
            <person name="Shivaji S."/>
            <person name="Ara S."/>
            <person name="Prasad S."/>
            <person name="Manasa B.P."/>
            <person name="Begum Z."/>
            <person name="Singh A."/>
            <person name="Kumar Pinnaka A."/>
        </authorList>
    </citation>
    <scope>NUCLEOTIDE SEQUENCE [LARGE SCALE GENOMIC DNA]</scope>
    <source>
        <strain evidence="1 2">MN12-7</strain>
    </source>
</reference>
<protein>
    <submittedName>
        <fullName evidence="1">Uncharacterized protein</fullName>
    </submittedName>
</protein>
<dbReference type="EMBL" id="AQPN01000002">
    <property type="protein sequence ID" value="EOR96657.1"/>
    <property type="molecule type" value="Genomic_DNA"/>
</dbReference>
<dbReference type="Pfam" id="PF14307">
    <property type="entry name" value="Glyco_tran_WbsX"/>
    <property type="match status" value="1"/>
</dbReference>
<dbReference type="AlphaFoldDB" id="R9GXZ8"/>
<dbReference type="PANTHER" id="PTHR41244">
    <property type="entry name" value="RHAMNAN SYNTHESIS F"/>
    <property type="match status" value="1"/>
</dbReference>
<dbReference type="Proteomes" id="UP000014174">
    <property type="component" value="Unassembled WGS sequence"/>
</dbReference>
<dbReference type="PANTHER" id="PTHR41244:SF1">
    <property type="entry name" value="GLYCOSYLTRANSFERASE"/>
    <property type="match status" value="1"/>
</dbReference>
<gene>
    <name evidence="1" type="ORF">ADIARSV_0080</name>
</gene>
<keyword evidence="2" id="KW-1185">Reference proteome</keyword>
<dbReference type="STRING" id="1150600.ADIARSV_0080"/>
<sequence length="66" mass="7662">MRNNTPANFAKALKMAKDYVDAHPRQVPLITINSWNEWTETSYLEPDNVYGYGYLDAVKRILVDDK</sequence>
<name>R9GXZ8_9SPHI</name>